<gene>
    <name evidence="2" type="ORF">RMAR1173_LOCUS12403</name>
    <name evidence="3" type="ORF">RMAR1173_LOCUS12404</name>
</gene>
<dbReference type="EMBL" id="HBHJ01018774">
    <property type="protein sequence ID" value="CAD9693235.1"/>
    <property type="molecule type" value="Transcribed_RNA"/>
</dbReference>
<protein>
    <recommendedName>
        <fullName evidence="4">PX domain-containing protein</fullName>
    </recommendedName>
</protein>
<feature type="region of interest" description="Disordered" evidence="1">
    <location>
        <begin position="48"/>
        <end position="87"/>
    </location>
</feature>
<dbReference type="CDD" id="cd06093">
    <property type="entry name" value="PX_domain"/>
    <property type="match status" value="1"/>
</dbReference>
<dbReference type="InterPro" id="IPR036871">
    <property type="entry name" value="PX_dom_sf"/>
</dbReference>
<accession>A0A6U1B056</accession>
<dbReference type="GO" id="GO:0035091">
    <property type="term" value="F:phosphatidylinositol binding"/>
    <property type="evidence" value="ECO:0007669"/>
    <property type="project" value="InterPro"/>
</dbReference>
<dbReference type="Gene3D" id="3.30.1520.10">
    <property type="entry name" value="Phox-like domain"/>
    <property type="match status" value="1"/>
</dbReference>
<organism evidence="3">
    <name type="scientific">Rhizochromulina marina</name>
    <dbReference type="NCBI Taxonomy" id="1034831"/>
    <lineage>
        <taxon>Eukaryota</taxon>
        <taxon>Sar</taxon>
        <taxon>Stramenopiles</taxon>
        <taxon>Ochrophyta</taxon>
        <taxon>Dictyochophyceae</taxon>
        <taxon>Rhizochromulinales</taxon>
        <taxon>Rhizochromulina</taxon>
    </lineage>
</organism>
<dbReference type="AlphaFoldDB" id="A0A6U1B056"/>
<evidence type="ECO:0000313" key="3">
    <source>
        <dbReference type="EMBL" id="CAD9693235.1"/>
    </source>
</evidence>
<sequence length="300" mass="33173">MGPVLSVAFKGLLPPRQLLPETKNRPCLCCTHRLGLLLAERASNGSESQRQAKAWSSCQAPSDGPGGGLTSPPGGEPGTGGEWGFWVDPHDSESEHLMCSPALSAHPPLESKRCVGDLPAHLFRESLSTQALWQVAGTAQATSAGSEDVEMVSCLGEAAHEVISEVDNSFGCSVSKTFVCEECGNVSNTAIRIPKFQVVKSGNEQFAEFLVVIELGIFTFGVWRRYSEFVELANTITRRRELFPNSHFSWQCMCYRKRWFRCLDPDYLTIKCFLLERFLHDCICESSDQTHVLKFIGMSM</sequence>
<name>A0A6U1B056_9STRA</name>
<dbReference type="SUPFAM" id="SSF64268">
    <property type="entry name" value="PX domain"/>
    <property type="match status" value="1"/>
</dbReference>
<evidence type="ECO:0000313" key="2">
    <source>
        <dbReference type="EMBL" id="CAD9693233.1"/>
    </source>
</evidence>
<evidence type="ECO:0000256" key="1">
    <source>
        <dbReference type="SAM" id="MobiDB-lite"/>
    </source>
</evidence>
<evidence type="ECO:0008006" key="4">
    <source>
        <dbReference type="Google" id="ProtNLM"/>
    </source>
</evidence>
<proteinExistence type="predicted"/>
<reference evidence="3" key="1">
    <citation type="submission" date="2021-01" db="EMBL/GenBank/DDBJ databases">
        <authorList>
            <person name="Corre E."/>
            <person name="Pelletier E."/>
            <person name="Niang G."/>
            <person name="Scheremetjew M."/>
            <person name="Finn R."/>
            <person name="Kale V."/>
            <person name="Holt S."/>
            <person name="Cochrane G."/>
            <person name="Meng A."/>
            <person name="Brown T."/>
            <person name="Cohen L."/>
        </authorList>
    </citation>
    <scope>NUCLEOTIDE SEQUENCE</scope>
    <source>
        <strain evidence="3">CCMP1243</strain>
    </source>
</reference>
<feature type="compositionally biased region" description="Polar residues" evidence="1">
    <location>
        <begin position="48"/>
        <end position="60"/>
    </location>
</feature>
<dbReference type="EMBL" id="HBHJ01018773">
    <property type="protein sequence ID" value="CAD9693233.1"/>
    <property type="molecule type" value="Transcribed_RNA"/>
</dbReference>